<dbReference type="GO" id="GO:0019323">
    <property type="term" value="P:pentose catabolic process"/>
    <property type="evidence" value="ECO:0007669"/>
    <property type="project" value="TreeGrafter"/>
</dbReference>
<evidence type="ECO:0000256" key="1">
    <source>
        <dbReference type="ARBA" id="ARBA00022723"/>
    </source>
</evidence>
<dbReference type="GO" id="GO:0046872">
    <property type="term" value="F:metal ion binding"/>
    <property type="evidence" value="ECO:0007669"/>
    <property type="project" value="UniProtKB-KW"/>
</dbReference>
<proteinExistence type="predicted"/>
<dbReference type="NCBIfam" id="NF005302">
    <property type="entry name" value="PRK06833.1"/>
    <property type="match status" value="1"/>
</dbReference>
<organism evidence="4 5">
    <name type="scientific">Enterococcus avium</name>
    <name type="common">Streptococcus avium</name>
    <dbReference type="NCBI Taxonomy" id="33945"/>
    <lineage>
        <taxon>Bacteria</taxon>
        <taxon>Bacillati</taxon>
        <taxon>Bacillota</taxon>
        <taxon>Bacilli</taxon>
        <taxon>Lactobacillales</taxon>
        <taxon>Enterococcaceae</taxon>
        <taxon>Enterococcus</taxon>
    </lineage>
</organism>
<reference evidence="4 5" key="1">
    <citation type="submission" date="2018-12" db="EMBL/GenBank/DDBJ databases">
        <title>A novel vanA-carrying plasmid in a clinical isolate of Enterococcus avium.</title>
        <authorList>
            <person name="Bernasconi O.J."/>
            <person name="Luzzaro F."/>
            <person name="Endimiani A."/>
        </authorList>
    </citation>
    <scope>NUCLEOTIDE SEQUENCE [LARGE SCALE GENOMIC DNA]</scope>
    <source>
        <strain evidence="4 5">LC0559/18</strain>
    </source>
</reference>
<dbReference type="PANTHER" id="PTHR22789:SF0">
    <property type="entry name" value="3-OXO-TETRONATE 4-PHOSPHATE DECARBOXYLASE-RELATED"/>
    <property type="match status" value="1"/>
</dbReference>
<gene>
    <name evidence="4" type="ORF">EK398_19445</name>
</gene>
<dbReference type="EC" id="4.1.2.17" evidence="4"/>
<dbReference type="GO" id="GO:0008738">
    <property type="term" value="F:L-fuculose-phosphate aldolase activity"/>
    <property type="evidence" value="ECO:0007669"/>
    <property type="project" value="UniProtKB-EC"/>
</dbReference>
<accession>A0A2N8PU45</accession>
<dbReference type="Pfam" id="PF00596">
    <property type="entry name" value="Aldolase_II"/>
    <property type="match status" value="1"/>
</dbReference>
<dbReference type="PANTHER" id="PTHR22789">
    <property type="entry name" value="FUCULOSE PHOSPHATE ALDOLASE"/>
    <property type="match status" value="1"/>
</dbReference>
<evidence type="ECO:0000259" key="3">
    <source>
        <dbReference type="SMART" id="SM01007"/>
    </source>
</evidence>
<name>A0A2N8PU45_ENTAV</name>
<comment type="caution">
    <text evidence="4">The sequence shown here is derived from an EMBL/GenBank/DDBJ whole genome shotgun (WGS) entry which is preliminary data.</text>
</comment>
<evidence type="ECO:0000313" key="4">
    <source>
        <dbReference type="EMBL" id="RVU92668.1"/>
    </source>
</evidence>
<dbReference type="EMBL" id="RYZS01000002">
    <property type="protein sequence ID" value="RVU92668.1"/>
    <property type="molecule type" value="Genomic_DNA"/>
</dbReference>
<protein>
    <submittedName>
        <fullName evidence="4">L-fuculose-phosphate aldolase</fullName>
        <ecNumber evidence="4">4.1.2.17</ecNumber>
    </submittedName>
</protein>
<dbReference type="InterPro" id="IPR001303">
    <property type="entry name" value="Aldolase_II/adducin_N"/>
</dbReference>
<evidence type="ECO:0000256" key="2">
    <source>
        <dbReference type="ARBA" id="ARBA00023239"/>
    </source>
</evidence>
<evidence type="ECO:0000313" key="5">
    <source>
        <dbReference type="Proteomes" id="UP000288388"/>
    </source>
</evidence>
<dbReference type="RefSeq" id="WP_010738938.1">
    <property type="nucleotide sequence ID" value="NZ_JAYEYR010000035.1"/>
</dbReference>
<dbReference type="SMART" id="SM01007">
    <property type="entry name" value="Aldolase_II"/>
    <property type="match status" value="1"/>
</dbReference>
<keyword evidence="1" id="KW-0479">Metal-binding</keyword>
<dbReference type="Gene3D" id="3.40.225.10">
    <property type="entry name" value="Class II aldolase/adducin N-terminal domain"/>
    <property type="match status" value="1"/>
</dbReference>
<dbReference type="AlphaFoldDB" id="A0A2N8PU45"/>
<dbReference type="GO" id="GO:0005829">
    <property type="term" value="C:cytosol"/>
    <property type="evidence" value="ECO:0007669"/>
    <property type="project" value="TreeGrafter"/>
</dbReference>
<feature type="domain" description="Class II aldolase/adducin N-terminal" evidence="3">
    <location>
        <begin position="7"/>
        <end position="185"/>
    </location>
</feature>
<sequence length="218" mass="24146">MMEKEKEQIVEYGKKLITSGLTAGTGGNISIYNPVEKLMAISPSGIDYFETKVEDVVIMDLDGNIVEGDRKPSSEWSMHMIYYQKRGEEIRAVVHSHSTYSTVLAICGMDLPATDYQVAIAGGNNVRCAKYATFGTKELAEVSFEAMKDRYACFLANHGLLACGPSIEQTFAIAEEVERLAGLHYMACTLGKPMVLDDQEMELMIEKFKTYGQVQPVS</sequence>
<dbReference type="Proteomes" id="UP000288388">
    <property type="component" value="Unassembled WGS sequence"/>
</dbReference>
<dbReference type="SUPFAM" id="SSF53639">
    <property type="entry name" value="AraD/HMP-PK domain-like"/>
    <property type="match status" value="1"/>
</dbReference>
<keyword evidence="2 4" id="KW-0456">Lyase</keyword>
<dbReference type="InterPro" id="IPR036409">
    <property type="entry name" value="Aldolase_II/adducin_N_sf"/>
</dbReference>
<dbReference type="InterPro" id="IPR050197">
    <property type="entry name" value="Aldolase_class_II_sugar_metab"/>
</dbReference>